<dbReference type="PROSITE" id="PS51352">
    <property type="entry name" value="THIOREDOXIN_2"/>
    <property type="match status" value="1"/>
</dbReference>
<name>A0A139MZ70_STRGN</name>
<organism evidence="4 5">
    <name type="scientific">Streptococcus gordonii</name>
    <dbReference type="NCBI Taxonomy" id="1302"/>
    <lineage>
        <taxon>Bacteria</taxon>
        <taxon>Bacillati</taxon>
        <taxon>Bacillota</taxon>
        <taxon>Bacilli</taxon>
        <taxon>Lactobacillales</taxon>
        <taxon>Streptococcaceae</taxon>
        <taxon>Streptococcus</taxon>
    </lineage>
</organism>
<feature type="transmembrane region" description="Helical" evidence="2">
    <location>
        <begin position="6"/>
        <end position="27"/>
    </location>
</feature>
<keyword evidence="2" id="KW-1133">Transmembrane helix</keyword>
<dbReference type="Gene3D" id="3.40.30.10">
    <property type="entry name" value="Glutaredoxin"/>
    <property type="match status" value="1"/>
</dbReference>
<sequence>MLKEKWWLPFMTVGVILVAVFALFYIAGPNRYNKGSTEKDGSSAVEHELTGQQLPEFEMVDQAGYQKKSTEFYNKPMLVVEWASWCPDCQKQLPEIQKVYEKYKGEIHFVMLDMLDSKRETKERADQYISEKDYTFPYYYDTDERAADILHVQSIPTIYLVDKDQKVKKVITDFQDEAALEKQLEEILK</sequence>
<dbReference type="SUPFAM" id="SSF52833">
    <property type="entry name" value="Thioredoxin-like"/>
    <property type="match status" value="1"/>
</dbReference>
<gene>
    <name evidence="4" type="ORF">SGODD07_01914</name>
</gene>
<feature type="domain" description="Thioredoxin" evidence="3">
    <location>
        <begin position="48"/>
        <end position="189"/>
    </location>
</feature>
<dbReference type="PANTHER" id="PTHR42852:SF17">
    <property type="entry name" value="THIOREDOXIN-LIKE PROTEIN HI_1115"/>
    <property type="match status" value="1"/>
</dbReference>
<reference evidence="4 5" key="1">
    <citation type="submission" date="2016-01" db="EMBL/GenBank/DDBJ databases">
        <title>Highly variable Streptococcus oralis are common among viridans streptococci isolated from primates.</title>
        <authorList>
            <person name="Denapaite D."/>
            <person name="Rieger M."/>
            <person name="Koendgen S."/>
            <person name="Brueckner R."/>
            <person name="Ochigava I."/>
            <person name="Kappeler P."/>
            <person name="Maetz-Rensing K."/>
            <person name="Leendertz F."/>
            <person name="Hakenbeck R."/>
        </authorList>
    </citation>
    <scope>NUCLEOTIDE SEQUENCE [LARGE SCALE GENOMIC DNA]</scope>
    <source>
        <strain evidence="4 5">DD07</strain>
    </source>
</reference>
<evidence type="ECO:0000256" key="2">
    <source>
        <dbReference type="SAM" id="Phobius"/>
    </source>
</evidence>
<dbReference type="InterPro" id="IPR000866">
    <property type="entry name" value="AhpC/TSA"/>
</dbReference>
<proteinExistence type="predicted"/>
<evidence type="ECO:0000313" key="4">
    <source>
        <dbReference type="EMBL" id="KXT69040.1"/>
    </source>
</evidence>
<dbReference type="AlphaFoldDB" id="A0A139MZ70"/>
<dbReference type="CDD" id="cd02966">
    <property type="entry name" value="TlpA_like_family"/>
    <property type="match status" value="1"/>
</dbReference>
<keyword evidence="2" id="KW-0472">Membrane</keyword>
<dbReference type="EMBL" id="LQRC01000252">
    <property type="protein sequence ID" value="KXT69040.1"/>
    <property type="molecule type" value="Genomic_DNA"/>
</dbReference>
<dbReference type="Proteomes" id="UP000070096">
    <property type="component" value="Unassembled WGS sequence"/>
</dbReference>
<protein>
    <submittedName>
        <fullName evidence="4">Cytochrome c-type biogenesis protein CcmG/DsbE, thiol:disulfide oxidoreductase</fullName>
    </submittedName>
</protein>
<comment type="caution">
    <text evidence="4">The sequence shown here is derived from an EMBL/GenBank/DDBJ whole genome shotgun (WGS) entry which is preliminary data.</text>
</comment>
<dbReference type="InterPro" id="IPR036249">
    <property type="entry name" value="Thioredoxin-like_sf"/>
</dbReference>
<keyword evidence="1" id="KW-1015">Disulfide bond</keyword>
<dbReference type="GO" id="GO:0016209">
    <property type="term" value="F:antioxidant activity"/>
    <property type="evidence" value="ECO:0007669"/>
    <property type="project" value="InterPro"/>
</dbReference>
<evidence type="ECO:0000313" key="5">
    <source>
        <dbReference type="Proteomes" id="UP000070096"/>
    </source>
</evidence>
<dbReference type="InterPro" id="IPR050553">
    <property type="entry name" value="Thioredoxin_ResA/DsbE_sf"/>
</dbReference>
<dbReference type="InterPro" id="IPR013766">
    <property type="entry name" value="Thioredoxin_domain"/>
</dbReference>
<dbReference type="PATRIC" id="fig|1302.21.peg.2118"/>
<dbReference type="GO" id="GO:0016491">
    <property type="term" value="F:oxidoreductase activity"/>
    <property type="evidence" value="ECO:0007669"/>
    <property type="project" value="InterPro"/>
</dbReference>
<evidence type="ECO:0000256" key="1">
    <source>
        <dbReference type="ARBA" id="ARBA00023157"/>
    </source>
</evidence>
<dbReference type="Pfam" id="PF00578">
    <property type="entry name" value="AhpC-TSA"/>
    <property type="match status" value="1"/>
</dbReference>
<evidence type="ECO:0000259" key="3">
    <source>
        <dbReference type="PROSITE" id="PS51352"/>
    </source>
</evidence>
<accession>A0A139MZ70</accession>
<keyword evidence="2" id="KW-0812">Transmembrane</keyword>
<dbReference type="PANTHER" id="PTHR42852">
    <property type="entry name" value="THIOL:DISULFIDE INTERCHANGE PROTEIN DSBE"/>
    <property type="match status" value="1"/>
</dbReference>